<accession>A0A1I5SCK5</accession>
<evidence type="ECO:0000313" key="2">
    <source>
        <dbReference type="EMBL" id="SFP68439.1"/>
    </source>
</evidence>
<dbReference type="Gene3D" id="2.60.40.1190">
    <property type="match status" value="1"/>
</dbReference>
<dbReference type="STRING" id="937334.SAMN05444406_10282"/>
<dbReference type="EMBL" id="FOXR01000002">
    <property type="protein sequence ID" value="SFP68439.1"/>
    <property type="molecule type" value="Genomic_DNA"/>
</dbReference>
<organism evidence="2 3">
    <name type="scientific">Caldicoprobacter faecalis</name>
    <dbReference type="NCBI Taxonomy" id="937334"/>
    <lineage>
        <taxon>Bacteria</taxon>
        <taxon>Bacillati</taxon>
        <taxon>Bacillota</taxon>
        <taxon>Clostridia</taxon>
        <taxon>Caldicoprobacterales</taxon>
        <taxon>Caldicoprobacteraceae</taxon>
        <taxon>Caldicoprobacter</taxon>
    </lineage>
</organism>
<dbReference type="SUPFAM" id="SSF49344">
    <property type="entry name" value="CBD9-like"/>
    <property type="match status" value="1"/>
</dbReference>
<keyword evidence="3" id="KW-1185">Reference proteome</keyword>
<dbReference type="GO" id="GO:0016052">
    <property type="term" value="P:carbohydrate catabolic process"/>
    <property type="evidence" value="ECO:0007669"/>
    <property type="project" value="InterPro"/>
</dbReference>
<evidence type="ECO:0000259" key="1">
    <source>
        <dbReference type="Pfam" id="PF16011"/>
    </source>
</evidence>
<dbReference type="GO" id="GO:0030246">
    <property type="term" value="F:carbohydrate binding"/>
    <property type="evidence" value="ECO:0007669"/>
    <property type="project" value="InterPro"/>
</dbReference>
<proteinExistence type="predicted"/>
<name>A0A1I5SCK5_9FIRM</name>
<reference evidence="2 3" key="1">
    <citation type="submission" date="2016-10" db="EMBL/GenBank/DDBJ databases">
        <authorList>
            <person name="de Groot N.N."/>
        </authorList>
    </citation>
    <scope>NUCLEOTIDE SEQUENCE [LARGE SCALE GENOMIC DNA]</scope>
    <source>
        <strain evidence="2 3">DSM 20678</strain>
    </source>
</reference>
<feature type="domain" description="Carbohydrate-binding" evidence="1">
    <location>
        <begin position="2"/>
        <end position="79"/>
    </location>
</feature>
<dbReference type="InterPro" id="IPR010502">
    <property type="entry name" value="Carb-bd_dom_fam9"/>
</dbReference>
<dbReference type="CDD" id="cd09620">
    <property type="entry name" value="CBM9_like_3"/>
    <property type="match status" value="1"/>
</dbReference>
<dbReference type="GO" id="GO:0004553">
    <property type="term" value="F:hydrolase activity, hydrolyzing O-glycosyl compounds"/>
    <property type="evidence" value="ECO:0007669"/>
    <property type="project" value="InterPro"/>
</dbReference>
<protein>
    <submittedName>
        <fullName evidence="2">Carbohydrate-binding family 9</fullName>
    </submittedName>
</protein>
<sequence length="127" mass="14937">MRIFYSETRFYLLFKAFEQEIRAECLNINDPVCTDSCVEFFFNPDPEHDDRYINFEINPIGAFLLGIGADRYSRVLINDASPEIFDITTSVTKGSVQSYKGPLWTVEYFNSLLFYREILWRAGFSLW</sequence>
<dbReference type="AlphaFoldDB" id="A0A1I5SCK5"/>
<evidence type="ECO:0000313" key="3">
    <source>
        <dbReference type="Proteomes" id="UP000198577"/>
    </source>
</evidence>
<dbReference type="Pfam" id="PF16011">
    <property type="entry name" value="CBM9_2"/>
    <property type="match status" value="1"/>
</dbReference>
<gene>
    <name evidence="2" type="ORF">SAMN05444406_10282</name>
</gene>
<dbReference type="Proteomes" id="UP000198577">
    <property type="component" value="Unassembled WGS sequence"/>
</dbReference>